<dbReference type="Pfam" id="PF19730">
    <property type="entry name" value="DUF6221"/>
    <property type="match status" value="1"/>
</dbReference>
<dbReference type="Proteomes" id="UP001600650">
    <property type="component" value="Unassembled WGS sequence"/>
</dbReference>
<sequence length="130" mass="14526">MPHQDRTGGTATVLSADDVTDLVEFLRCRVADDRTAIGEDLDQSGPQYQIGTLHQSTVLFAPGRVYAHLDAVEHTIEKYGDAMSWVRMAETNGQDTDLHRAAAAAYLDSLRMHAAEWATHPDYRPSWRRS</sequence>
<evidence type="ECO:0000313" key="2">
    <source>
        <dbReference type="Proteomes" id="UP001600650"/>
    </source>
</evidence>
<protein>
    <submittedName>
        <fullName evidence="1">DUF6221 family protein</fullName>
    </submittedName>
</protein>
<reference evidence="1 2" key="1">
    <citation type="submission" date="2024-09" db="EMBL/GenBank/DDBJ databases">
        <title>The Natural Products Discovery Center: Release of the First 8490 Sequenced Strains for Exploring Actinobacteria Biosynthetic Diversity.</title>
        <authorList>
            <person name="Kalkreuter E."/>
            <person name="Kautsar S.A."/>
            <person name="Yang D."/>
            <person name="Bader C.D."/>
            <person name="Teijaro C.N."/>
            <person name="Fluegel L."/>
            <person name="Davis C.M."/>
            <person name="Simpson J.R."/>
            <person name="Lauterbach L."/>
            <person name="Steele A.D."/>
            <person name="Gui C."/>
            <person name="Meng S."/>
            <person name="Li G."/>
            <person name="Viehrig K."/>
            <person name="Ye F."/>
            <person name="Su P."/>
            <person name="Kiefer A.F."/>
            <person name="Nichols A."/>
            <person name="Cepeda A.J."/>
            <person name="Yan W."/>
            <person name="Fan B."/>
            <person name="Jiang Y."/>
            <person name="Adhikari A."/>
            <person name="Zheng C.-J."/>
            <person name="Schuster L."/>
            <person name="Cowan T.M."/>
            <person name="Smanski M.J."/>
            <person name="Chevrette M.G."/>
            <person name="De Carvalho L.P.S."/>
            <person name="Shen B."/>
        </authorList>
    </citation>
    <scope>NUCLEOTIDE SEQUENCE [LARGE SCALE GENOMIC DNA]</scope>
    <source>
        <strain evidence="1 2">NPDC057399</strain>
    </source>
</reference>
<dbReference type="InterPro" id="IPR046193">
    <property type="entry name" value="DUF6221"/>
</dbReference>
<dbReference type="EMBL" id="JBHVBU010000021">
    <property type="protein sequence ID" value="MFE7963389.1"/>
    <property type="molecule type" value="Genomic_DNA"/>
</dbReference>
<evidence type="ECO:0000313" key="1">
    <source>
        <dbReference type="EMBL" id="MFE7963389.1"/>
    </source>
</evidence>
<gene>
    <name evidence="1" type="ORF">ACFU0X_10100</name>
</gene>
<comment type="caution">
    <text evidence="1">The sequence shown here is derived from an EMBL/GenBank/DDBJ whole genome shotgun (WGS) entry which is preliminary data.</text>
</comment>
<name>A0ABW6JGV1_STRCE</name>
<organism evidence="1 2">
    <name type="scientific">Streptomyces cellulosae</name>
    <dbReference type="NCBI Taxonomy" id="1968"/>
    <lineage>
        <taxon>Bacteria</taxon>
        <taxon>Bacillati</taxon>
        <taxon>Actinomycetota</taxon>
        <taxon>Actinomycetes</taxon>
        <taxon>Kitasatosporales</taxon>
        <taxon>Streptomycetaceae</taxon>
        <taxon>Streptomyces</taxon>
    </lineage>
</organism>
<accession>A0ABW6JGV1</accession>
<proteinExistence type="predicted"/>
<dbReference type="RefSeq" id="WP_381726192.1">
    <property type="nucleotide sequence ID" value="NZ_JBHVBU010000021.1"/>
</dbReference>
<keyword evidence="2" id="KW-1185">Reference proteome</keyword>